<dbReference type="InterPro" id="IPR027417">
    <property type="entry name" value="P-loop_NTPase"/>
</dbReference>
<dbReference type="Gene3D" id="3.40.50.300">
    <property type="entry name" value="P-loop containing nucleotide triphosphate hydrolases"/>
    <property type="match status" value="1"/>
</dbReference>
<protein>
    <submittedName>
        <fullName evidence="4">Sulfotransferase domain-containing protein</fullName>
    </submittedName>
</protein>
<evidence type="ECO:0000313" key="5">
    <source>
        <dbReference type="Proteomes" id="UP001597079"/>
    </source>
</evidence>
<evidence type="ECO:0000256" key="1">
    <source>
        <dbReference type="ARBA" id="ARBA00022679"/>
    </source>
</evidence>
<reference evidence="5" key="1">
    <citation type="journal article" date="2019" name="Int. J. Syst. Evol. Microbiol.">
        <title>The Global Catalogue of Microorganisms (GCM) 10K type strain sequencing project: providing services to taxonomists for standard genome sequencing and annotation.</title>
        <authorList>
            <consortium name="The Broad Institute Genomics Platform"/>
            <consortium name="The Broad Institute Genome Sequencing Center for Infectious Disease"/>
            <person name="Wu L."/>
            <person name="Ma J."/>
        </authorList>
    </citation>
    <scope>NUCLEOTIDE SEQUENCE [LARGE SCALE GENOMIC DNA]</scope>
    <source>
        <strain evidence="5">CGMCC 1.12286</strain>
    </source>
</reference>
<proteinExistence type="predicted"/>
<dbReference type="Proteomes" id="UP001597079">
    <property type="component" value="Unassembled WGS sequence"/>
</dbReference>
<evidence type="ECO:0000256" key="2">
    <source>
        <dbReference type="ARBA" id="ARBA00023180"/>
    </source>
</evidence>
<keyword evidence="5" id="KW-1185">Reference proteome</keyword>
<sequence length="298" mass="35042">MPKKPNFFIAGAAKCGTTSLFRYIEMHPDVFMSRVKEPHYFCSHHFPERFVGPGDQGFNDNTMRTFEAYQALFDPVEDQKIIGEASVYYLNFLDVAQKIYDFNPSSKVIIILRNPIERAFSAYMHTVRDNRETLSFEKALQAEPERKKNNYQPLWWYREIGVYAEQVKRYVDVFGAHQVKIFLYEDLKRADVVVQDMLNFLDLSTDYRIDTTIRHNVSGNPKSRALYNFFAKPNAVKEVIKPFLPRDFRKKLGQRAKNMTLAREKPAAKTVQELKNYFREDIINLQDVVHRDLSSWLL</sequence>
<keyword evidence="1" id="KW-0808">Transferase</keyword>
<comment type="caution">
    <text evidence="4">The sequence shown here is derived from an EMBL/GenBank/DDBJ whole genome shotgun (WGS) entry which is preliminary data.</text>
</comment>
<evidence type="ECO:0000313" key="4">
    <source>
        <dbReference type="EMBL" id="MFD1676145.1"/>
    </source>
</evidence>
<dbReference type="SUPFAM" id="SSF52540">
    <property type="entry name" value="P-loop containing nucleoside triphosphate hydrolases"/>
    <property type="match status" value="1"/>
</dbReference>
<dbReference type="RefSeq" id="WP_377944036.1">
    <property type="nucleotide sequence ID" value="NZ_JBHUCX010000044.1"/>
</dbReference>
<organism evidence="4 5">
    <name type="scientific">Alicyclobacillus fodiniaquatilis</name>
    <dbReference type="NCBI Taxonomy" id="1661150"/>
    <lineage>
        <taxon>Bacteria</taxon>
        <taxon>Bacillati</taxon>
        <taxon>Bacillota</taxon>
        <taxon>Bacilli</taxon>
        <taxon>Bacillales</taxon>
        <taxon>Alicyclobacillaceae</taxon>
        <taxon>Alicyclobacillus</taxon>
    </lineage>
</organism>
<keyword evidence="2" id="KW-0325">Glycoprotein</keyword>
<feature type="domain" description="Sulfotransferase" evidence="3">
    <location>
        <begin position="5"/>
        <end position="235"/>
    </location>
</feature>
<dbReference type="InterPro" id="IPR037359">
    <property type="entry name" value="NST/OST"/>
</dbReference>
<dbReference type="EMBL" id="JBHUCX010000044">
    <property type="protein sequence ID" value="MFD1676145.1"/>
    <property type="molecule type" value="Genomic_DNA"/>
</dbReference>
<dbReference type="InterPro" id="IPR000863">
    <property type="entry name" value="Sulfotransferase_dom"/>
</dbReference>
<dbReference type="Pfam" id="PF00685">
    <property type="entry name" value="Sulfotransfer_1"/>
    <property type="match status" value="1"/>
</dbReference>
<dbReference type="PANTHER" id="PTHR10605">
    <property type="entry name" value="HEPARAN SULFATE SULFOTRANSFERASE"/>
    <property type="match status" value="1"/>
</dbReference>
<gene>
    <name evidence="4" type="ORF">ACFSB2_15680</name>
</gene>
<accession>A0ABW4JKY2</accession>
<dbReference type="PANTHER" id="PTHR10605:SF56">
    <property type="entry name" value="BIFUNCTIONAL HEPARAN SULFATE N-DEACETYLASE_N-SULFOTRANSFERASE"/>
    <property type="match status" value="1"/>
</dbReference>
<evidence type="ECO:0000259" key="3">
    <source>
        <dbReference type="Pfam" id="PF00685"/>
    </source>
</evidence>
<name>A0ABW4JKY2_9BACL</name>